<dbReference type="PANTHER" id="PTHR33726">
    <property type="entry name" value="TRANSMEMBRANE PROTEIN"/>
    <property type="match status" value="1"/>
</dbReference>
<reference evidence="2 3" key="1">
    <citation type="submission" date="2024-01" db="EMBL/GenBank/DDBJ databases">
        <title>Genome assemblies of Stephania.</title>
        <authorList>
            <person name="Yang L."/>
        </authorList>
    </citation>
    <scope>NUCLEOTIDE SEQUENCE [LARGE SCALE GENOMIC DNA]</scope>
    <source>
        <strain evidence="2">YNDBR</strain>
        <tissue evidence="2">Leaf</tissue>
    </source>
</reference>
<keyword evidence="1" id="KW-1133">Transmembrane helix</keyword>
<sequence>MGDVSKWRRLDLKVSFLDDVMFKIVSVFEALILVSALCFFYCFCGCHFSVTVTDDLFFNWDLVRTRKRQSDKMEEETVRQDGRMSPPRGVVALHQKDVVFIRGVVALIRDDVAPARGLFTSSLRGCFGL</sequence>
<gene>
    <name evidence="2" type="ORF">Syun_028377</name>
</gene>
<keyword evidence="1" id="KW-0812">Transmembrane</keyword>
<protein>
    <submittedName>
        <fullName evidence="2">Uncharacterized protein</fullName>
    </submittedName>
</protein>
<accession>A0AAP0HR24</accession>
<dbReference type="AlphaFoldDB" id="A0AAP0HR24"/>
<keyword evidence="3" id="KW-1185">Reference proteome</keyword>
<dbReference type="Proteomes" id="UP001420932">
    <property type="component" value="Unassembled WGS sequence"/>
</dbReference>
<evidence type="ECO:0000256" key="1">
    <source>
        <dbReference type="SAM" id="Phobius"/>
    </source>
</evidence>
<evidence type="ECO:0000313" key="2">
    <source>
        <dbReference type="EMBL" id="KAK9093466.1"/>
    </source>
</evidence>
<proteinExistence type="predicted"/>
<evidence type="ECO:0000313" key="3">
    <source>
        <dbReference type="Proteomes" id="UP001420932"/>
    </source>
</evidence>
<name>A0AAP0HR24_9MAGN</name>
<dbReference type="PANTHER" id="PTHR33726:SF3">
    <property type="entry name" value="TRANSMEMBRANE PROTEIN"/>
    <property type="match status" value="1"/>
</dbReference>
<feature type="transmembrane region" description="Helical" evidence="1">
    <location>
        <begin position="20"/>
        <end position="43"/>
    </location>
</feature>
<comment type="caution">
    <text evidence="2">The sequence shown here is derived from an EMBL/GenBank/DDBJ whole genome shotgun (WGS) entry which is preliminary data.</text>
</comment>
<dbReference type="EMBL" id="JBBNAF010000012">
    <property type="protein sequence ID" value="KAK9093466.1"/>
    <property type="molecule type" value="Genomic_DNA"/>
</dbReference>
<organism evidence="2 3">
    <name type="scientific">Stephania yunnanensis</name>
    <dbReference type="NCBI Taxonomy" id="152371"/>
    <lineage>
        <taxon>Eukaryota</taxon>
        <taxon>Viridiplantae</taxon>
        <taxon>Streptophyta</taxon>
        <taxon>Embryophyta</taxon>
        <taxon>Tracheophyta</taxon>
        <taxon>Spermatophyta</taxon>
        <taxon>Magnoliopsida</taxon>
        <taxon>Ranunculales</taxon>
        <taxon>Menispermaceae</taxon>
        <taxon>Menispermoideae</taxon>
        <taxon>Cissampelideae</taxon>
        <taxon>Stephania</taxon>
    </lineage>
</organism>
<keyword evidence="1" id="KW-0472">Membrane</keyword>